<dbReference type="EMBL" id="JARJCW010000094">
    <property type="protein sequence ID" value="KAJ7194982.1"/>
    <property type="molecule type" value="Genomic_DNA"/>
</dbReference>
<protein>
    <recommendedName>
        <fullName evidence="2">Myb/SANT-like domain-containing protein</fullName>
    </recommendedName>
</protein>
<sequence>MARKNKENVGPPGAAVFGSSKAPVPKPKGRRAQWNQTTLGIMLDTLAMQKQAGNQTDNASWKPDAYTACEIALAGTEAGLNGSGGPPKTAKMCQTRWGAEKADYLVVKSLREKSGFGWDDERHLIIVEDDIFEELLKTCPNAAKWRTKPYPFYDEMADLVDGAIATGTNSFVPSGPTPAIDSDSDKDEDDMIDPVLRGAGGVVHAASREESIPWELSDDEVTPTSSRKRVRALSDASPTTSGILSLLPSTGHAMMAVSDSLKEVAVALARDPGGPSSPQRKTLAITAVMKMILPNEYKVRALQLIRSDTSIADVLLAIPEDDPMREAFLLAEIQGNSK</sequence>
<dbReference type="InterPro" id="IPR024752">
    <property type="entry name" value="Myb/SANT-like_dom"/>
</dbReference>
<name>A0AAD6UV07_9AGAR</name>
<organism evidence="3 4">
    <name type="scientific">Mycena pura</name>
    <dbReference type="NCBI Taxonomy" id="153505"/>
    <lineage>
        <taxon>Eukaryota</taxon>
        <taxon>Fungi</taxon>
        <taxon>Dikarya</taxon>
        <taxon>Basidiomycota</taxon>
        <taxon>Agaricomycotina</taxon>
        <taxon>Agaricomycetes</taxon>
        <taxon>Agaricomycetidae</taxon>
        <taxon>Agaricales</taxon>
        <taxon>Marasmiineae</taxon>
        <taxon>Mycenaceae</taxon>
        <taxon>Mycena</taxon>
    </lineage>
</organism>
<evidence type="ECO:0000259" key="2">
    <source>
        <dbReference type="Pfam" id="PF12776"/>
    </source>
</evidence>
<feature type="region of interest" description="Disordered" evidence="1">
    <location>
        <begin position="1"/>
        <end position="32"/>
    </location>
</feature>
<evidence type="ECO:0000256" key="1">
    <source>
        <dbReference type="SAM" id="MobiDB-lite"/>
    </source>
</evidence>
<gene>
    <name evidence="3" type="ORF">GGX14DRAFT_677828</name>
</gene>
<keyword evidence="4" id="KW-1185">Reference proteome</keyword>
<proteinExistence type="predicted"/>
<reference evidence="3" key="1">
    <citation type="submission" date="2023-03" db="EMBL/GenBank/DDBJ databases">
        <title>Massive genome expansion in bonnet fungi (Mycena s.s.) driven by repeated elements and novel gene families across ecological guilds.</title>
        <authorList>
            <consortium name="Lawrence Berkeley National Laboratory"/>
            <person name="Harder C.B."/>
            <person name="Miyauchi S."/>
            <person name="Viragh M."/>
            <person name="Kuo A."/>
            <person name="Thoen E."/>
            <person name="Andreopoulos B."/>
            <person name="Lu D."/>
            <person name="Skrede I."/>
            <person name="Drula E."/>
            <person name="Henrissat B."/>
            <person name="Morin E."/>
            <person name="Kohler A."/>
            <person name="Barry K."/>
            <person name="LaButti K."/>
            <person name="Morin E."/>
            <person name="Salamov A."/>
            <person name="Lipzen A."/>
            <person name="Mereny Z."/>
            <person name="Hegedus B."/>
            <person name="Baldrian P."/>
            <person name="Stursova M."/>
            <person name="Weitz H."/>
            <person name="Taylor A."/>
            <person name="Grigoriev I.V."/>
            <person name="Nagy L.G."/>
            <person name="Martin F."/>
            <person name="Kauserud H."/>
        </authorList>
    </citation>
    <scope>NUCLEOTIDE SEQUENCE</scope>
    <source>
        <strain evidence="3">9144</strain>
    </source>
</reference>
<comment type="caution">
    <text evidence="3">The sequence shown here is derived from an EMBL/GenBank/DDBJ whole genome shotgun (WGS) entry which is preliminary data.</text>
</comment>
<evidence type="ECO:0000313" key="3">
    <source>
        <dbReference type="EMBL" id="KAJ7194982.1"/>
    </source>
</evidence>
<dbReference type="AlphaFoldDB" id="A0AAD6UV07"/>
<evidence type="ECO:0000313" key="4">
    <source>
        <dbReference type="Proteomes" id="UP001219525"/>
    </source>
</evidence>
<dbReference type="Pfam" id="PF12776">
    <property type="entry name" value="Myb_DNA-bind_3"/>
    <property type="match status" value="1"/>
</dbReference>
<dbReference type="PANTHER" id="PTHR46929:SF3">
    <property type="entry name" value="MYB_SANT-LIKE DOMAIN-CONTAINING PROTEIN"/>
    <property type="match status" value="1"/>
</dbReference>
<dbReference type="Proteomes" id="UP001219525">
    <property type="component" value="Unassembled WGS sequence"/>
</dbReference>
<accession>A0AAD6UV07</accession>
<feature type="domain" description="Myb/SANT-like" evidence="2">
    <location>
        <begin position="33"/>
        <end position="131"/>
    </location>
</feature>
<dbReference type="PANTHER" id="PTHR46929">
    <property type="entry name" value="EXPRESSED PROTEIN"/>
    <property type="match status" value="1"/>
</dbReference>